<proteinExistence type="predicted"/>
<dbReference type="SUPFAM" id="SSF53335">
    <property type="entry name" value="S-adenosyl-L-methionine-dependent methyltransferases"/>
    <property type="match status" value="1"/>
</dbReference>
<dbReference type="RefSeq" id="WP_315690290.1">
    <property type="nucleotide sequence ID" value="NZ_JBBWYZ010000037.1"/>
</dbReference>
<evidence type="ECO:0000313" key="2">
    <source>
        <dbReference type="Proteomes" id="UP001387447"/>
    </source>
</evidence>
<sequence>MINLPKVNAGIDLKKYFMDHNMCDIVMNSNQPTLEVNDMITDNPYKPELEDLYRLHRFVIDFRRTTVLEFGVGWSTLVLANTLHYNANTYSDEIRNLRRNNPFELHSVDNEPEFIKLASERIPHNLQNHVFFNNVNVEMAEFNGRICTCYERLPLINPDFIYLDGPDQFNVCGEVAGWSTRHKDMMPMSCDILRIEHFLTPGTLIVVDGRAANARFLKTNLQRHWEYKYDENYDQHIFLLNEPALGKYNRRQLEFYGYEFI</sequence>
<evidence type="ECO:0008006" key="3">
    <source>
        <dbReference type="Google" id="ProtNLM"/>
    </source>
</evidence>
<accession>A0ABU9EV92</accession>
<evidence type="ECO:0000313" key="1">
    <source>
        <dbReference type="EMBL" id="MEK9515319.1"/>
    </source>
</evidence>
<protein>
    <recommendedName>
        <fullName evidence="3">Class I SAM-dependent methyltransferase</fullName>
    </recommendedName>
</protein>
<organism evidence="1 2">
    <name type="scientific">Limnospira fusiformis PMC 851.14</name>
    <dbReference type="NCBI Taxonomy" id="2219512"/>
    <lineage>
        <taxon>Bacteria</taxon>
        <taxon>Bacillati</taxon>
        <taxon>Cyanobacteriota</taxon>
        <taxon>Cyanophyceae</taxon>
        <taxon>Oscillatoriophycideae</taxon>
        <taxon>Oscillatoriales</taxon>
        <taxon>Sirenicapillariaceae</taxon>
        <taxon>Limnospira</taxon>
    </lineage>
</organism>
<comment type="caution">
    <text evidence="1">The sequence shown here is derived from an EMBL/GenBank/DDBJ whole genome shotgun (WGS) entry which is preliminary data.</text>
</comment>
<dbReference type="EMBL" id="JBBWYZ010000037">
    <property type="protein sequence ID" value="MEK9515319.1"/>
    <property type="molecule type" value="Genomic_DNA"/>
</dbReference>
<name>A0ABU9EV92_LIMFS</name>
<dbReference type="Proteomes" id="UP001387447">
    <property type="component" value="Unassembled WGS sequence"/>
</dbReference>
<keyword evidence="2" id="KW-1185">Reference proteome</keyword>
<dbReference type="Gene3D" id="3.40.50.150">
    <property type="entry name" value="Vaccinia Virus protein VP39"/>
    <property type="match status" value="1"/>
</dbReference>
<gene>
    <name evidence="1" type="ORF">AAEJ74_27835</name>
</gene>
<dbReference type="InterPro" id="IPR029063">
    <property type="entry name" value="SAM-dependent_MTases_sf"/>
</dbReference>
<reference evidence="1 2" key="1">
    <citation type="journal article" date="2024" name="Front. Microbiol.">
        <title>Transcriptomic insights into the dominance of two phototrophs throughout the water column of a tropical hypersaline-alkaline crater lake (Dziani Dzaha, Mayotte).</title>
        <authorList>
            <person name="Duperron S."/>
            <person name="Halary S."/>
            <person name="Bouly J.-P."/>
            <person name="Roussel T."/>
            <person name="Hugoni M."/>
            <person name="Bruto M."/>
            <person name="Oger P."/>
            <person name="Duval C."/>
            <person name="Woo A."/>
            <person name="Jezequiel D."/>
            <person name="Ader M."/>
            <person name="Leboulanger C."/>
            <person name="Agogue H."/>
            <person name="Grossi V."/>
            <person name="Trousselier M."/>
            <person name="Bernard C."/>
        </authorList>
    </citation>
    <scope>NUCLEOTIDE SEQUENCE [LARGE SCALE GENOMIC DNA]</scope>
    <source>
        <strain evidence="1 2">PMC 851.14</strain>
    </source>
</reference>